<dbReference type="EC" id="1.1.1.22" evidence="3 7"/>
<dbReference type="NCBIfam" id="TIGR03026">
    <property type="entry name" value="NDP-sugDHase"/>
    <property type="match status" value="1"/>
</dbReference>
<evidence type="ECO:0000256" key="5">
    <source>
        <dbReference type="ARBA" id="ARBA00023027"/>
    </source>
</evidence>
<feature type="domain" description="UDP-glucose/GDP-mannose dehydrogenase C-terminal" evidence="8">
    <location>
        <begin position="308"/>
        <end position="413"/>
    </location>
</feature>
<comment type="similarity">
    <text evidence="2 7">Belongs to the UDP-glucose/GDP-mannose dehydrogenase family.</text>
</comment>
<dbReference type="PIRSF" id="PIRSF500134">
    <property type="entry name" value="UDPglc_DH_bac"/>
    <property type="match status" value="1"/>
</dbReference>
<dbReference type="SUPFAM" id="SSF52413">
    <property type="entry name" value="UDP-glucose/GDP-mannose dehydrogenase C-terminal domain"/>
    <property type="match status" value="1"/>
</dbReference>
<dbReference type="SUPFAM" id="SSF51735">
    <property type="entry name" value="NAD(P)-binding Rossmann-fold domains"/>
    <property type="match status" value="1"/>
</dbReference>
<keyword evidence="10" id="KW-1185">Reference proteome</keyword>
<dbReference type="Gene3D" id="1.20.5.100">
    <property type="entry name" value="Cytochrome c1, transmembrane anchor, C-terminal"/>
    <property type="match status" value="1"/>
</dbReference>
<dbReference type="InterPro" id="IPR036291">
    <property type="entry name" value="NAD(P)-bd_dom_sf"/>
</dbReference>
<evidence type="ECO:0000256" key="1">
    <source>
        <dbReference type="ARBA" id="ARBA00004701"/>
    </source>
</evidence>
<proteinExistence type="inferred from homology"/>
<evidence type="ECO:0000256" key="4">
    <source>
        <dbReference type="ARBA" id="ARBA00023002"/>
    </source>
</evidence>
<evidence type="ECO:0000256" key="7">
    <source>
        <dbReference type="PIRNR" id="PIRNR000124"/>
    </source>
</evidence>
<dbReference type="GO" id="GO:0016491">
    <property type="term" value="F:oxidoreductase activity"/>
    <property type="evidence" value="ECO:0007669"/>
    <property type="project" value="UniProtKB-KW"/>
</dbReference>
<name>A0ABZ1BU82_9FIRM</name>
<evidence type="ECO:0000256" key="3">
    <source>
        <dbReference type="ARBA" id="ARBA00012954"/>
    </source>
</evidence>
<sequence>MHVGVVGAGYVGLVAAVGLAAAGHDTAVAEADPAKLAALREGRVPFYEPGLQEWLDSVAARMTFVESAGSLPPCDVVLIAVGTPSGPSGQTDLTQVRQAVREVAATARPGTVVAMKSTVPPGTGLELVRAYLEPAGRDLAYVSNPEFLREGKAVDDWLHPDRVVVGAAEPGAGERVAELYRHLGAPLLMTDITSAEMVKYASNALLATKISFINEIANVCELVGAHIDDVARGVGMDPRLGSHFLQAGIGYGGSCFPKDTRALDFTAALNGYSFELLTAVIEVNRRQRIRVVQRLHEALGGLAGRSVAVLGLSFKPGTDDTRESPGVEIARMLAGAGAEVRAYDPVARLSQEAEQVLGPGARRTATLAEAVAGAQAVVVATEWQEFREADWAAVRRAMERPWVIFDGRNCLDGEAMESLGFTYFAVGRQVGRRRQAAVAARAGRPCE</sequence>
<comment type="catalytic activity">
    <reaction evidence="6 7">
        <text>UDP-alpha-D-glucose + 2 NAD(+) + H2O = UDP-alpha-D-glucuronate + 2 NADH + 3 H(+)</text>
        <dbReference type="Rhea" id="RHEA:23596"/>
        <dbReference type="ChEBI" id="CHEBI:15377"/>
        <dbReference type="ChEBI" id="CHEBI:15378"/>
        <dbReference type="ChEBI" id="CHEBI:57540"/>
        <dbReference type="ChEBI" id="CHEBI:57945"/>
        <dbReference type="ChEBI" id="CHEBI:58052"/>
        <dbReference type="ChEBI" id="CHEBI:58885"/>
        <dbReference type="EC" id="1.1.1.22"/>
    </reaction>
</comment>
<evidence type="ECO:0000256" key="2">
    <source>
        <dbReference type="ARBA" id="ARBA00006601"/>
    </source>
</evidence>
<organism evidence="9 10">
    <name type="scientific">Carboxydichorda subterranea</name>
    <dbReference type="NCBI Taxonomy" id="3109565"/>
    <lineage>
        <taxon>Bacteria</taxon>
        <taxon>Bacillati</taxon>
        <taxon>Bacillota</taxon>
        <taxon>Limnochordia</taxon>
        <taxon>Limnochordales</taxon>
        <taxon>Geochordaceae</taxon>
        <taxon>Carboxydichorda</taxon>
    </lineage>
</organism>
<dbReference type="PANTHER" id="PTHR43750:SF3">
    <property type="entry name" value="UDP-GLUCOSE 6-DEHYDROGENASE TUAD"/>
    <property type="match status" value="1"/>
</dbReference>
<dbReference type="PIRSF" id="PIRSF000124">
    <property type="entry name" value="UDPglc_GDPman_dh"/>
    <property type="match status" value="1"/>
</dbReference>
<dbReference type="RefSeq" id="WP_324715313.1">
    <property type="nucleotide sequence ID" value="NZ_CP141615.1"/>
</dbReference>
<dbReference type="Pfam" id="PF03721">
    <property type="entry name" value="UDPG_MGDP_dh_N"/>
    <property type="match status" value="1"/>
</dbReference>
<dbReference type="InterPro" id="IPR028357">
    <property type="entry name" value="UDPglc_DH_bac"/>
</dbReference>
<evidence type="ECO:0000313" key="9">
    <source>
        <dbReference type="EMBL" id="WRP16040.1"/>
    </source>
</evidence>
<evidence type="ECO:0000313" key="10">
    <source>
        <dbReference type="Proteomes" id="UP001332192"/>
    </source>
</evidence>
<dbReference type="SUPFAM" id="SSF48179">
    <property type="entry name" value="6-phosphogluconate dehydrogenase C-terminal domain-like"/>
    <property type="match status" value="1"/>
</dbReference>
<comment type="pathway">
    <text evidence="1">Nucleotide-sugar biosynthesis; UDP-alpha-D-glucuronate biosynthesis; UDP-alpha-D-glucuronate from UDP-alpha-D-glucose: step 1/1.</text>
</comment>
<evidence type="ECO:0000259" key="8">
    <source>
        <dbReference type="SMART" id="SM00984"/>
    </source>
</evidence>
<dbReference type="Gene3D" id="3.40.50.720">
    <property type="entry name" value="NAD(P)-binding Rossmann-like Domain"/>
    <property type="match status" value="2"/>
</dbReference>
<dbReference type="SMART" id="SM00984">
    <property type="entry name" value="UDPG_MGDP_dh_C"/>
    <property type="match status" value="1"/>
</dbReference>
<dbReference type="Proteomes" id="UP001332192">
    <property type="component" value="Chromosome"/>
</dbReference>
<gene>
    <name evidence="9" type="ORF">U7230_07940</name>
</gene>
<protein>
    <recommendedName>
        <fullName evidence="3 7">UDP-glucose 6-dehydrogenase</fullName>
        <ecNumber evidence="3 7">1.1.1.22</ecNumber>
    </recommendedName>
</protein>
<reference evidence="9 10" key="1">
    <citation type="journal article" date="2024" name="Front. Microbiol.">
        <title>Novel thermophilic genera Geochorda gen. nov. and Carboxydochorda gen. nov. from the deep terrestrial subsurface reveal the ecophysiological diversity in the class Limnochordia.</title>
        <authorList>
            <person name="Karnachuk O.V."/>
            <person name="Lukina A.P."/>
            <person name="Avakyan M.R."/>
            <person name="Kadnikov V.V."/>
            <person name="Begmatov S."/>
            <person name="Beletsky A.V."/>
            <person name="Vlasova K.G."/>
            <person name="Novikov A.A."/>
            <person name="Shcherbakova V.A."/>
            <person name="Mardanov A.V."/>
            <person name="Ravin N.V."/>
        </authorList>
    </citation>
    <scope>NUCLEOTIDE SEQUENCE [LARGE SCALE GENOMIC DNA]</scope>
    <source>
        <strain evidence="9 10">L945</strain>
    </source>
</reference>
<dbReference type="InterPro" id="IPR008927">
    <property type="entry name" value="6-PGluconate_DH-like_C_sf"/>
</dbReference>
<keyword evidence="4 7" id="KW-0560">Oxidoreductase</keyword>
<dbReference type="Pfam" id="PF03720">
    <property type="entry name" value="UDPG_MGDP_dh_C"/>
    <property type="match status" value="1"/>
</dbReference>
<dbReference type="InterPro" id="IPR017476">
    <property type="entry name" value="UDP-Glc/GDP-Man"/>
</dbReference>
<dbReference type="Pfam" id="PF00984">
    <property type="entry name" value="UDPG_MGDP_dh"/>
    <property type="match status" value="1"/>
</dbReference>
<keyword evidence="5 7" id="KW-0520">NAD</keyword>
<dbReference type="EMBL" id="CP141615">
    <property type="protein sequence ID" value="WRP16040.1"/>
    <property type="molecule type" value="Genomic_DNA"/>
</dbReference>
<dbReference type="InterPro" id="IPR001732">
    <property type="entry name" value="UDP-Glc/GDP-Man_DH_N"/>
</dbReference>
<dbReference type="InterPro" id="IPR014027">
    <property type="entry name" value="UDP-Glc/GDP-Man_DH_C"/>
</dbReference>
<accession>A0ABZ1BU82</accession>
<dbReference type="PANTHER" id="PTHR43750">
    <property type="entry name" value="UDP-GLUCOSE 6-DEHYDROGENASE TUAD"/>
    <property type="match status" value="1"/>
</dbReference>
<dbReference type="InterPro" id="IPR014026">
    <property type="entry name" value="UDP-Glc/GDP-Man_DH_dimer"/>
</dbReference>
<dbReference type="InterPro" id="IPR036220">
    <property type="entry name" value="UDP-Glc/GDP-Man_DH_C_sf"/>
</dbReference>
<evidence type="ECO:0000256" key="6">
    <source>
        <dbReference type="ARBA" id="ARBA00047473"/>
    </source>
</evidence>